<gene>
    <name evidence="2" type="ORF">BU26DRAFT_334460</name>
</gene>
<dbReference type="GeneID" id="54575563"/>
<evidence type="ECO:0000256" key="1">
    <source>
        <dbReference type="SAM" id="MobiDB-lite"/>
    </source>
</evidence>
<keyword evidence="3" id="KW-1185">Reference proteome</keyword>
<dbReference type="RefSeq" id="XP_033683459.1">
    <property type="nucleotide sequence ID" value="XM_033822233.1"/>
</dbReference>
<dbReference type="Proteomes" id="UP000800094">
    <property type="component" value="Unassembled WGS sequence"/>
</dbReference>
<feature type="compositionally biased region" description="Low complexity" evidence="1">
    <location>
        <begin position="145"/>
        <end position="165"/>
    </location>
</feature>
<feature type="region of interest" description="Disordered" evidence="1">
    <location>
        <begin position="144"/>
        <end position="169"/>
    </location>
</feature>
<organism evidence="2 3">
    <name type="scientific">Trematosphaeria pertusa</name>
    <dbReference type="NCBI Taxonomy" id="390896"/>
    <lineage>
        <taxon>Eukaryota</taxon>
        <taxon>Fungi</taxon>
        <taxon>Dikarya</taxon>
        <taxon>Ascomycota</taxon>
        <taxon>Pezizomycotina</taxon>
        <taxon>Dothideomycetes</taxon>
        <taxon>Pleosporomycetidae</taxon>
        <taxon>Pleosporales</taxon>
        <taxon>Massarineae</taxon>
        <taxon>Trematosphaeriaceae</taxon>
        <taxon>Trematosphaeria</taxon>
    </lineage>
</organism>
<name>A0A6A6ID00_9PLEO</name>
<dbReference type="EMBL" id="ML987196">
    <property type="protein sequence ID" value="KAF2248455.1"/>
    <property type="molecule type" value="Genomic_DNA"/>
</dbReference>
<proteinExistence type="predicted"/>
<dbReference type="AlphaFoldDB" id="A0A6A6ID00"/>
<dbReference type="OrthoDB" id="3898724at2759"/>
<feature type="compositionally biased region" description="Basic residues" evidence="1">
    <location>
        <begin position="15"/>
        <end position="26"/>
    </location>
</feature>
<evidence type="ECO:0000313" key="2">
    <source>
        <dbReference type="EMBL" id="KAF2248455.1"/>
    </source>
</evidence>
<evidence type="ECO:0000313" key="3">
    <source>
        <dbReference type="Proteomes" id="UP000800094"/>
    </source>
</evidence>
<accession>A0A6A6ID00</accession>
<feature type="compositionally biased region" description="Polar residues" evidence="1">
    <location>
        <begin position="27"/>
        <end position="43"/>
    </location>
</feature>
<reference evidence="2" key="1">
    <citation type="journal article" date="2020" name="Stud. Mycol.">
        <title>101 Dothideomycetes genomes: a test case for predicting lifestyles and emergence of pathogens.</title>
        <authorList>
            <person name="Haridas S."/>
            <person name="Albert R."/>
            <person name="Binder M."/>
            <person name="Bloem J."/>
            <person name="Labutti K."/>
            <person name="Salamov A."/>
            <person name="Andreopoulos B."/>
            <person name="Baker S."/>
            <person name="Barry K."/>
            <person name="Bills G."/>
            <person name="Bluhm B."/>
            <person name="Cannon C."/>
            <person name="Castanera R."/>
            <person name="Culley D."/>
            <person name="Daum C."/>
            <person name="Ezra D."/>
            <person name="Gonzalez J."/>
            <person name="Henrissat B."/>
            <person name="Kuo A."/>
            <person name="Liang C."/>
            <person name="Lipzen A."/>
            <person name="Lutzoni F."/>
            <person name="Magnuson J."/>
            <person name="Mondo S."/>
            <person name="Nolan M."/>
            <person name="Ohm R."/>
            <person name="Pangilinan J."/>
            <person name="Park H.-J."/>
            <person name="Ramirez L."/>
            <person name="Alfaro M."/>
            <person name="Sun H."/>
            <person name="Tritt A."/>
            <person name="Yoshinaga Y."/>
            <person name="Zwiers L.-H."/>
            <person name="Turgeon B."/>
            <person name="Goodwin S."/>
            <person name="Spatafora J."/>
            <person name="Crous P."/>
            <person name="Grigoriev I."/>
        </authorList>
    </citation>
    <scope>NUCLEOTIDE SEQUENCE</scope>
    <source>
        <strain evidence="2">CBS 122368</strain>
    </source>
</reference>
<protein>
    <submittedName>
        <fullName evidence="2">Uncharacterized protein</fullName>
    </submittedName>
</protein>
<sequence length="286" mass="31880">MAVATSPSPIYHSPQHGRNHQRRSSTRKSFTSMAIPSSPQIESPRTLCPRDGDAFSYNPSHLPAWYIPQDLWERLPATLQSTLASMQHAGAAALTGFERLDKHTEGLDSARPPHRLEEDEFFVQMDDLPPPKMRTTSNASSVFLSDVSSPASPNSESASPSLSASQVTSPVSPICLTPSELQYPDNRARSRERSFSIPLEPHDAYYATELSHLRTEALPRLRHAARKVDTEWYEAKRSTTLSISDINDFENWWAEKKCRILHLNEQGKRLSLAIGLSSSGMGWTAP</sequence>
<feature type="region of interest" description="Disordered" evidence="1">
    <location>
        <begin position="1"/>
        <end position="50"/>
    </location>
</feature>